<dbReference type="EnsemblMetazoa" id="XM_038220690.1">
    <property type="protein sequence ID" value="XP_038076618.1"/>
    <property type="gene ID" value="LOC119744642"/>
</dbReference>
<comment type="similarity">
    <text evidence="2">Belongs to the short-chain dehydrogenases/reductases (SDR) family.</text>
</comment>
<dbReference type="OMA" id="CMEHALF"/>
<evidence type="ECO:0000256" key="2">
    <source>
        <dbReference type="RuleBase" id="RU000363"/>
    </source>
</evidence>
<dbReference type="InterPro" id="IPR020904">
    <property type="entry name" value="Sc_DH/Rdtase_CS"/>
</dbReference>
<dbReference type="GO" id="GO:0008202">
    <property type="term" value="P:steroid metabolic process"/>
    <property type="evidence" value="ECO:0007669"/>
    <property type="project" value="TreeGrafter"/>
</dbReference>
<keyword evidence="1" id="KW-0560">Oxidoreductase</keyword>
<dbReference type="PANTHER" id="PTHR43313:SF48">
    <property type="match status" value="1"/>
</dbReference>
<dbReference type="PRINTS" id="PR00080">
    <property type="entry name" value="SDRFAMILY"/>
</dbReference>
<dbReference type="OrthoDB" id="5296at2759"/>
<evidence type="ECO:0000256" key="1">
    <source>
        <dbReference type="ARBA" id="ARBA00023002"/>
    </source>
</evidence>
<accession>A0A914BK04</accession>
<dbReference type="InterPro" id="IPR002347">
    <property type="entry name" value="SDR_fam"/>
</dbReference>
<dbReference type="InterPro" id="IPR036291">
    <property type="entry name" value="NAD(P)-bd_dom_sf"/>
</dbReference>
<sequence>MVSWLVIIAALVAFTALVVTLMDRVYLGVAGCYVLVTGCDSGFGNILAKYLGPKRGCHVIACCLTRAGMEDVMSGAPKGTVTAIQMDVTDTKSILQAREEVVRIVAGKGLWGLVNNAGVTGNIGPIHWHKKCEIQRILDVNLMGTIEVTNVFFPLIRQGRGRIVNVSSALALLPAMVGGYSISKIGVEAFSDTMRTSSKAFGVTVHILEPGYFKTNITSVDVIMASAERMWKRLPPQERDIYGQEYFDTLKEKVTLQLLKSSPKLHLVTDAMEHALCARWPWRRYMPGNDVKLLHKPLSMVPAAVTDFISGLLVFRKLPVAQPRPNVTVTFAADSNDDES</sequence>
<evidence type="ECO:0000313" key="3">
    <source>
        <dbReference type="EnsemblMetazoa" id="XP_038076618.1"/>
    </source>
</evidence>
<dbReference type="GeneID" id="119744642"/>
<evidence type="ECO:0000313" key="4">
    <source>
        <dbReference type="Proteomes" id="UP000887568"/>
    </source>
</evidence>
<organism evidence="3 4">
    <name type="scientific">Patiria miniata</name>
    <name type="common">Bat star</name>
    <name type="synonym">Asterina miniata</name>
    <dbReference type="NCBI Taxonomy" id="46514"/>
    <lineage>
        <taxon>Eukaryota</taxon>
        <taxon>Metazoa</taxon>
        <taxon>Echinodermata</taxon>
        <taxon>Eleutherozoa</taxon>
        <taxon>Asterozoa</taxon>
        <taxon>Asteroidea</taxon>
        <taxon>Valvatacea</taxon>
        <taxon>Valvatida</taxon>
        <taxon>Asterinidae</taxon>
        <taxon>Patiria</taxon>
    </lineage>
</organism>
<proteinExistence type="inferred from homology"/>
<dbReference type="PANTHER" id="PTHR43313">
    <property type="entry name" value="SHORT-CHAIN DEHYDROGENASE/REDUCTASE FAMILY 9C"/>
    <property type="match status" value="1"/>
</dbReference>
<dbReference type="PROSITE" id="PS00061">
    <property type="entry name" value="ADH_SHORT"/>
    <property type="match status" value="1"/>
</dbReference>
<dbReference type="RefSeq" id="XP_038076618.1">
    <property type="nucleotide sequence ID" value="XM_038220690.1"/>
</dbReference>
<reference evidence="3" key="1">
    <citation type="submission" date="2022-11" db="UniProtKB">
        <authorList>
            <consortium name="EnsemblMetazoa"/>
        </authorList>
    </citation>
    <scope>IDENTIFICATION</scope>
</reference>
<dbReference type="AlphaFoldDB" id="A0A914BK04"/>
<dbReference type="PRINTS" id="PR00081">
    <property type="entry name" value="GDHRDH"/>
</dbReference>
<keyword evidence="4" id="KW-1185">Reference proteome</keyword>
<dbReference type="SUPFAM" id="SSF51735">
    <property type="entry name" value="NAD(P)-binding Rossmann-fold domains"/>
    <property type="match status" value="1"/>
</dbReference>
<dbReference type="Pfam" id="PF00106">
    <property type="entry name" value="adh_short"/>
    <property type="match status" value="1"/>
</dbReference>
<name>A0A914BK04_PATMI</name>
<dbReference type="Gene3D" id="3.40.50.720">
    <property type="entry name" value="NAD(P)-binding Rossmann-like Domain"/>
    <property type="match status" value="1"/>
</dbReference>
<dbReference type="Proteomes" id="UP000887568">
    <property type="component" value="Unplaced"/>
</dbReference>
<dbReference type="GO" id="GO:0016491">
    <property type="term" value="F:oxidoreductase activity"/>
    <property type="evidence" value="ECO:0007669"/>
    <property type="project" value="UniProtKB-KW"/>
</dbReference>
<protein>
    <submittedName>
        <fullName evidence="3">Uncharacterized protein</fullName>
    </submittedName>
</protein>